<keyword evidence="1" id="KW-0812">Transmembrane</keyword>
<evidence type="ECO:0000313" key="3">
    <source>
        <dbReference type="Proteomes" id="UP000077177"/>
    </source>
</evidence>
<gene>
    <name evidence="2" type="ORF">SY85_12625</name>
</gene>
<reference evidence="2 3" key="2">
    <citation type="journal article" date="2016" name="Int. J. Syst. Evol. Microbiol.">
        <title>Flavisolibacter tropicus sp. nov., isolated from tropical soil.</title>
        <authorList>
            <person name="Lee J.J."/>
            <person name="Kang M.S."/>
            <person name="Kim G.S."/>
            <person name="Lee C.S."/>
            <person name="Lim S."/>
            <person name="Lee J."/>
            <person name="Roh S.H."/>
            <person name="Kang H."/>
            <person name="Ha J.M."/>
            <person name="Bae S."/>
            <person name="Jung H.Y."/>
            <person name="Kim M.K."/>
        </authorList>
    </citation>
    <scope>NUCLEOTIDE SEQUENCE [LARGE SCALE GENOMIC DNA]</scope>
    <source>
        <strain evidence="2 3">LCS9</strain>
    </source>
</reference>
<keyword evidence="1" id="KW-1133">Transmembrane helix</keyword>
<evidence type="ECO:0000256" key="1">
    <source>
        <dbReference type="SAM" id="Phobius"/>
    </source>
</evidence>
<dbReference type="KEGG" id="fla:SY85_12625"/>
<accession>A0A172TW54</accession>
<dbReference type="STRING" id="1492898.SY85_12625"/>
<proteinExistence type="predicted"/>
<sequence length="417" mass="45849">MLLFESYFTPLFRQSILLFSALFSLNYSMYTSLLFLTNSFFMKNNQHPFLLFLAACFTFCFASAQQSPKNNKQVNSTPSTQDVPDLTKFRIYANTVVIKSGQSANLTAEWLNDMLAPLESSSSENVSELLAPLVKISPEDVSDLLAPLVKENAESENWITLPKDNYKTIKWEIGSGAGKITTNPSDPVKAVFTAPSNATNGTTYVTATITGLADIAGANSTSATVKLTIPIMIIKEDQYVIYSFDGKTNMVYGDGETGSIYHKPGDAFSFKVSMNSNRELLVFTDQYTEGFFPYGNDEKNDKVAGIIVHAGLAKENKKYGSSYSASTPNCSLCMEKYSAGGVKITKIEEVGEEVKLTKAEEAALKNGTASEALYNKMAKQVSNVKRTYVEGYFKGVVYLQDGSEPKTIAGRFRVMAW</sequence>
<evidence type="ECO:0000313" key="2">
    <source>
        <dbReference type="EMBL" id="ANE51226.1"/>
    </source>
</evidence>
<dbReference type="Proteomes" id="UP000077177">
    <property type="component" value="Chromosome"/>
</dbReference>
<feature type="transmembrane region" description="Helical" evidence="1">
    <location>
        <begin position="48"/>
        <end position="64"/>
    </location>
</feature>
<dbReference type="EMBL" id="CP011390">
    <property type="protein sequence ID" value="ANE51226.1"/>
    <property type="molecule type" value="Genomic_DNA"/>
</dbReference>
<feature type="transmembrane region" description="Helical" evidence="1">
    <location>
        <begin position="16"/>
        <end position="36"/>
    </location>
</feature>
<dbReference type="AlphaFoldDB" id="A0A172TW54"/>
<organism evidence="2 3">
    <name type="scientific">Flavisolibacter tropicus</name>
    <dbReference type="NCBI Taxonomy" id="1492898"/>
    <lineage>
        <taxon>Bacteria</taxon>
        <taxon>Pseudomonadati</taxon>
        <taxon>Bacteroidota</taxon>
        <taxon>Chitinophagia</taxon>
        <taxon>Chitinophagales</taxon>
        <taxon>Chitinophagaceae</taxon>
        <taxon>Flavisolibacter</taxon>
    </lineage>
</organism>
<keyword evidence="3" id="KW-1185">Reference proteome</keyword>
<name>A0A172TW54_9BACT</name>
<keyword evidence="1" id="KW-0472">Membrane</keyword>
<protein>
    <submittedName>
        <fullName evidence="2">Uncharacterized protein</fullName>
    </submittedName>
</protein>
<reference evidence="3" key="1">
    <citation type="submission" date="2015-01" db="EMBL/GenBank/DDBJ databases">
        <title>Flavisolibacter sp./LCS9/ whole genome sequencing.</title>
        <authorList>
            <person name="Kim M.K."/>
            <person name="Srinivasan S."/>
            <person name="Lee J.-J."/>
        </authorList>
    </citation>
    <scope>NUCLEOTIDE SEQUENCE [LARGE SCALE GENOMIC DNA]</scope>
    <source>
        <strain evidence="3">LCS9</strain>
    </source>
</reference>